<feature type="domain" description="Glycosyl transferase family 3" evidence="3">
    <location>
        <begin position="77"/>
        <end position="235"/>
    </location>
</feature>
<evidence type="ECO:0000259" key="4">
    <source>
        <dbReference type="Pfam" id="PF02885"/>
    </source>
</evidence>
<reference evidence="5" key="1">
    <citation type="submission" date="2018-05" db="EMBL/GenBank/DDBJ databases">
        <authorList>
            <person name="Lanie J.A."/>
            <person name="Ng W.-L."/>
            <person name="Kazmierczak K.M."/>
            <person name="Andrzejewski T.M."/>
            <person name="Davidsen T.M."/>
            <person name="Wayne K.J."/>
            <person name="Tettelin H."/>
            <person name="Glass J.I."/>
            <person name="Rusch D."/>
            <person name="Podicherti R."/>
            <person name="Tsui H.-C.T."/>
            <person name="Winkler M.E."/>
        </authorList>
    </citation>
    <scope>NUCLEOTIDE SEQUENCE</scope>
</reference>
<organism evidence="5">
    <name type="scientific">marine metagenome</name>
    <dbReference type="NCBI Taxonomy" id="408172"/>
    <lineage>
        <taxon>unclassified sequences</taxon>
        <taxon>metagenomes</taxon>
        <taxon>ecological metagenomes</taxon>
    </lineage>
</organism>
<dbReference type="InterPro" id="IPR000312">
    <property type="entry name" value="Glycosyl_Trfase_fam3"/>
</dbReference>
<name>A0A382U8H8_9ZZZZ</name>
<dbReference type="EMBL" id="UINC01142332">
    <property type="protein sequence ID" value="SVD30606.1"/>
    <property type="molecule type" value="Genomic_DNA"/>
</dbReference>
<dbReference type="InterPro" id="IPR005940">
    <property type="entry name" value="Anthranilate_Pribosyl_Tfrase"/>
</dbReference>
<dbReference type="InterPro" id="IPR035902">
    <property type="entry name" value="Nuc_phospho_transferase"/>
</dbReference>
<dbReference type="SUPFAM" id="SSF47648">
    <property type="entry name" value="Nucleoside phosphorylase/phosphoribosyltransferase N-terminal domain"/>
    <property type="match status" value="1"/>
</dbReference>
<evidence type="ECO:0000256" key="1">
    <source>
        <dbReference type="ARBA" id="ARBA00022676"/>
    </source>
</evidence>
<dbReference type="Gene3D" id="3.40.1030.10">
    <property type="entry name" value="Nucleoside phosphorylase/phosphoribosyltransferase catalytic domain"/>
    <property type="match status" value="1"/>
</dbReference>
<evidence type="ECO:0000313" key="5">
    <source>
        <dbReference type="EMBL" id="SVD30606.1"/>
    </source>
</evidence>
<keyword evidence="1" id="KW-0328">Glycosyltransferase</keyword>
<sequence length="237" mass="25149">MSKDPQQILSALMSKSDIGERSAYDLMEFLAEGEISPVMAGAILTALRIKGESAQEVRGFANAMRALATPIDIEGEEKTIDIVGTGGDGSNSFNLSTGTALLSAATGLKVVKHGNRSVSSKSGSADLLEALNIPLADNPETVKTLLKDHGFVFLFAPFFHPAMKHVAPIRQSLGIRTVFNILGPLTNPAQPNFYLLGAFSSSMAKLMAEALSGMSIDRAFIVHGLNGWDEPTPVGEF</sequence>
<dbReference type="PANTHER" id="PTHR43285">
    <property type="entry name" value="ANTHRANILATE PHOSPHORIBOSYLTRANSFERASE"/>
    <property type="match status" value="1"/>
</dbReference>
<dbReference type="GO" id="GO:0005829">
    <property type="term" value="C:cytosol"/>
    <property type="evidence" value="ECO:0007669"/>
    <property type="project" value="TreeGrafter"/>
</dbReference>
<dbReference type="AlphaFoldDB" id="A0A382U8H8"/>
<feature type="domain" description="Glycosyl transferase family 3 N-terminal" evidence="4">
    <location>
        <begin position="6"/>
        <end position="68"/>
    </location>
</feature>
<dbReference type="SUPFAM" id="SSF52418">
    <property type="entry name" value="Nucleoside phosphorylase/phosphoribosyltransferase catalytic domain"/>
    <property type="match status" value="1"/>
</dbReference>
<dbReference type="InterPro" id="IPR017459">
    <property type="entry name" value="Glycosyl_Trfase_fam3_N_dom"/>
</dbReference>
<proteinExistence type="predicted"/>
<dbReference type="NCBIfam" id="TIGR01245">
    <property type="entry name" value="trpD"/>
    <property type="match status" value="1"/>
</dbReference>
<evidence type="ECO:0000259" key="3">
    <source>
        <dbReference type="Pfam" id="PF00591"/>
    </source>
</evidence>
<dbReference type="Pfam" id="PF02885">
    <property type="entry name" value="Glycos_trans_3N"/>
    <property type="match status" value="1"/>
</dbReference>
<feature type="non-terminal residue" evidence="5">
    <location>
        <position position="237"/>
    </location>
</feature>
<dbReference type="PANTHER" id="PTHR43285:SF2">
    <property type="entry name" value="ANTHRANILATE PHOSPHORIBOSYLTRANSFERASE"/>
    <property type="match status" value="1"/>
</dbReference>
<dbReference type="InterPro" id="IPR036320">
    <property type="entry name" value="Glycosyl_Trfase_fam3_N_dom_sf"/>
</dbReference>
<evidence type="ECO:0000256" key="2">
    <source>
        <dbReference type="ARBA" id="ARBA00022679"/>
    </source>
</evidence>
<dbReference type="GO" id="GO:0004048">
    <property type="term" value="F:anthranilate phosphoribosyltransferase activity"/>
    <property type="evidence" value="ECO:0007669"/>
    <property type="project" value="InterPro"/>
</dbReference>
<evidence type="ECO:0008006" key="6">
    <source>
        <dbReference type="Google" id="ProtNLM"/>
    </source>
</evidence>
<accession>A0A382U8H8</accession>
<protein>
    <recommendedName>
        <fullName evidence="6">Glycosyl transferase family 3 domain-containing protein</fullName>
    </recommendedName>
</protein>
<dbReference type="Pfam" id="PF00591">
    <property type="entry name" value="Glycos_transf_3"/>
    <property type="match status" value="1"/>
</dbReference>
<dbReference type="Gene3D" id="1.20.970.10">
    <property type="entry name" value="Transferase, Pyrimidine Nucleoside Phosphorylase, Chain C"/>
    <property type="match status" value="1"/>
</dbReference>
<gene>
    <name evidence="5" type="ORF">METZ01_LOCUS383460</name>
</gene>
<keyword evidence="2" id="KW-0808">Transferase</keyword>
<dbReference type="GO" id="GO:0000162">
    <property type="term" value="P:L-tryptophan biosynthetic process"/>
    <property type="evidence" value="ECO:0007669"/>
    <property type="project" value="InterPro"/>
</dbReference>